<dbReference type="PROSITE" id="PS51257">
    <property type="entry name" value="PROKAR_LIPOPROTEIN"/>
    <property type="match status" value="1"/>
</dbReference>
<reference evidence="2" key="1">
    <citation type="submission" date="2021-11" db="EMBL/GenBank/DDBJ databases">
        <title>Genome sequence.</title>
        <authorList>
            <person name="Sun Q."/>
        </authorList>
    </citation>
    <scope>NUCLEOTIDE SEQUENCE</scope>
    <source>
        <strain evidence="2">JC732</strain>
    </source>
</reference>
<dbReference type="AlphaFoldDB" id="A0A9X1MIT8"/>
<proteinExistence type="predicted"/>
<dbReference type="Proteomes" id="UP001139103">
    <property type="component" value="Unassembled WGS sequence"/>
</dbReference>
<organism evidence="2 3">
    <name type="scientific">Blastopirellula sediminis</name>
    <dbReference type="NCBI Taxonomy" id="2894196"/>
    <lineage>
        <taxon>Bacteria</taxon>
        <taxon>Pseudomonadati</taxon>
        <taxon>Planctomycetota</taxon>
        <taxon>Planctomycetia</taxon>
        <taxon>Pirellulales</taxon>
        <taxon>Pirellulaceae</taxon>
        <taxon>Blastopirellula</taxon>
    </lineage>
</organism>
<accession>A0A9X1MIT8</accession>
<sequence length="589" mass="64236">MSRLLLLLTLAASMLGCQPAHAEKPPVTLAENYLQSSDQTAEQDAKVRQQLAAAARIDVVDTPLKDVAQLLSKTYGVDIQLYHRSLEDVGLSPDVPITLSMEKVSLRSILRQMLRELELTYVVEAGRLLILTPEAAEANLTAVYYPCPELIYYDGPEYNSEVQPDYDSLINVITSTIEPEAWTEVGGPAPVYPLENGLVLEQMEEVHAKIAALLDALRTAKSLPNAGYDPTPINVSPDGDERLPELRASLDKRGTRSFQDVPLVEFAAYLHQLTGSSVLINRRSLEDVGVSPDLPITCDLGDASARDLLQYLTREYELTYVLENESIVITTPEDAESALLVKVYPVRDLVAKREKKPARQRWPYFGNNLVEGYSFEWKEPDYDSLITAISAGVDPDSWENIGGPASIMQLENADALVISQTVQTHEKVAQLLQNVRRNRKPRPASTPEAEAKLNEPVLLRYPIPLEDPSEFEINAVAELLRSEVSPASWNDPDYFLKTVGKKDLFIKQTPEMHAKIREWLNQIYPKSGYANPSQQTPGTVGGFGGGFGGGGMGGGGGFEGAGGGFGGGGFGGGGGGFFQVDDAASKKAE</sequence>
<name>A0A9X1MIT8_9BACT</name>
<evidence type="ECO:0000313" key="2">
    <source>
        <dbReference type="EMBL" id="MCC9627639.1"/>
    </source>
</evidence>
<gene>
    <name evidence="2" type="ORF">LOC68_04480</name>
</gene>
<dbReference type="EMBL" id="JAJKFT010000004">
    <property type="protein sequence ID" value="MCC9627639.1"/>
    <property type="molecule type" value="Genomic_DNA"/>
</dbReference>
<keyword evidence="1" id="KW-0732">Signal</keyword>
<evidence type="ECO:0000256" key="1">
    <source>
        <dbReference type="SAM" id="SignalP"/>
    </source>
</evidence>
<dbReference type="RefSeq" id="WP_230216191.1">
    <property type="nucleotide sequence ID" value="NZ_JAJKFT010000004.1"/>
</dbReference>
<protein>
    <submittedName>
        <fullName evidence="2">Uncharacterized protein</fullName>
    </submittedName>
</protein>
<feature type="chain" id="PRO_5040750570" evidence="1">
    <location>
        <begin position="23"/>
        <end position="589"/>
    </location>
</feature>
<keyword evidence="3" id="KW-1185">Reference proteome</keyword>
<evidence type="ECO:0000313" key="3">
    <source>
        <dbReference type="Proteomes" id="UP001139103"/>
    </source>
</evidence>
<comment type="caution">
    <text evidence="2">The sequence shown here is derived from an EMBL/GenBank/DDBJ whole genome shotgun (WGS) entry which is preliminary data.</text>
</comment>
<feature type="signal peptide" evidence="1">
    <location>
        <begin position="1"/>
        <end position="22"/>
    </location>
</feature>